<feature type="transmembrane region" description="Helical" evidence="6">
    <location>
        <begin position="86"/>
        <end position="110"/>
    </location>
</feature>
<dbReference type="GO" id="GO:0005886">
    <property type="term" value="C:plasma membrane"/>
    <property type="evidence" value="ECO:0007669"/>
    <property type="project" value="UniProtKB-SubCell"/>
</dbReference>
<keyword evidence="4 6" id="KW-1133">Transmembrane helix</keyword>
<sequence length="276" mass="31336">MIKKQWDRIMRILDRAAQSHVGAYAAQSAFFFVLSLIPIILLLMTMVQYTPLTRGDVMTAVTEVFPKTVTPFLISIINEVYSQSTAIIPVTILVALWSAGRGVLAITSGLNCIYQSKETRNYFYLRLRASVYTVLFLLVIISCLLLAVFGNRISIFVEINAPVLQKAVDFLIRIRTSLTVGVMMLFCMLLYRFLPDVKIRTKWKHQIPGSVFSAIGWQIISLIFSVYLDIFEGFSTMYGSLTTIVLVMLWLYFCMYMILLGGVINITIFKDNLDKA</sequence>
<reference evidence="7" key="1">
    <citation type="submission" date="2022-11" db="EMBL/GenBank/DDBJ databases">
        <title>Draft genome sequence of Sellimonas catena strain 12EGH17.</title>
        <authorList>
            <person name="Hisatomi A."/>
            <person name="Ohkuma M."/>
            <person name="Sakamoto M."/>
        </authorList>
    </citation>
    <scope>NUCLEOTIDE SEQUENCE</scope>
    <source>
        <strain evidence="7">12EGH17</strain>
    </source>
</reference>
<protein>
    <recommendedName>
        <fullName evidence="11">YihY/virulence factor BrkB family protein</fullName>
    </recommendedName>
</protein>
<proteinExistence type="predicted"/>
<feature type="transmembrane region" description="Helical" evidence="6">
    <location>
        <begin position="170"/>
        <end position="191"/>
    </location>
</feature>
<evidence type="ECO:0008006" key="11">
    <source>
        <dbReference type="Google" id="ProtNLM"/>
    </source>
</evidence>
<dbReference type="PIRSF" id="PIRSF035875">
    <property type="entry name" value="RNase_BN"/>
    <property type="match status" value="1"/>
</dbReference>
<dbReference type="RefSeq" id="WP_087167449.1">
    <property type="nucleotide sequence ID" value="NZ_BSBO01000028.1"/>
</dbReference>
<evidence type="ECO:0000256" key="2">
    <source>
        <dbReference type="ARBA" id="ARBA00022475"/>
    </source>
</evidence>
<feature type="transmembrane region" description="Helical" evidence="6">
    <location>
        <begin position="243"/>
        <end position="269"/>
    </location>
</feature>
<keyword evidence="5 6" id="KW-0472">Membrane</keyword>
<evidence type="ECO:0000256" key="4">
    <source>
        <dbReference type="ARBA" id="ARBA00022989"/>
    </source>
</evidence>
<dbReference type="NCBIfam" id="TIGR00765">
    <property type="entry name" value="yihY_not_rbn"/>
    <property type="match status" value="1"/>
</dbReference>
<evidence type="ECO:0000313" key="8">
    <source>
        <dbReference type="EMBL" id="GLG91008.1"/>
    </source>
</evidence>
<organism evidence="8 9">
    <name type="scientific">Sellimonas catena</name>
    <dbReference type="NCBI Taxonomy" id="2994035"/>
    <lineage>
        <taxon>Bacteria</taxon>
        <taxon>Bacillati</taxon>
        <taxon>Bacillota</taxon>
        <taxon>Clostridia</taxon>
        <taxon>Lachnospirales</taxon>
        <taxon>Lachnospiraceae</taxon>
        <taxon>Sellimonas</taxon>
    </lineage>
</organism>
<dbReference type="EMBL" id="BSCH01000016">
    <property type="protein sequence ID" value="GLG91008.1"/>
    <property type="molecule type" value="Genomic_DNA"/>
</dbReference>
<dbReference type="AlphaFoldDB" id="A0A9W6CBF9"/>
<dbReference type="InterPro" id="IPR017039">
    <property type="entry name" value="Virul_fac_BrkB"/>
</dbReference>
<dbReference type="Proteomes" id="UP001145145">
    <property type="component" value="Unassembled WGS sequence"/>
</dbReference>
<evidence type="ECO:0000256" key="6">
    <source>
        <dbReference type="SAM" id="Phobius"/>
    </source>
</evidence>
<evidence type="ECO:0000313" key="10">
    <source>
        <dbReference type="Proteomes" id="UP001145145"/>
    </source>
</evidence>
<dbReference type="PANTHER" id="PTHR30213:SF0">
    <property type="entry name" value="UPF0761 MEMBRANE PROTEIN YIHY"/>
    <property type="match status" value="1"/>
</dbReference>
<comment type="caution">
    <text evidence="8">The sequence shown here is derived from an EMBL/GenBank/DDBJ whole genome shotgun (WGS) entry which is preliminary data.</text>
</comment>
<dbReference type="EMBL" id="BSBO01000028">
    <property type="protein sequence ID" value="GLG05367.1"/>
    <property type="molecule type" value="Genomic_DNA"/>
</dbReference>
<reference evidence="8 10" key="5">
    <citation type="journal article" date="2023" name="Int. J. Syst. Evol. Microbiol.">
        <title>Sellimonas catena sp. nov., isolated from human faeces.</title>
        <authorList>
            <person name="Hisatomi A."/>
            <person name="Ohkuma M."/>
            <person name="Sakamoto M."/>
        </authorList>
    </citation>
    <scope>NUCLEOTIDE SEQUENCE</scope>
    <source>
        <strain evidence="7 10">12EGH17</strain>
        <strain evidence="8">18CBH55</strain>
    </source>
</reference>
<gene>
    <name evidence="8" type="primary">rbn</name>
    <name evidence="7" type="ORF">Selli1_25410</name>
    <name evidence="8" type="ORF">Selli2_24350</name>
</gene>
<reference evidence="8" key="4">
    <citation type="submission" date="2022-11" db="EMBL/GenBank/DDBJ databases">
        <title>Draft genome sequence of Sellimonas catena strain 18CBH55.</title>
        <authorList>
            <person name="Atsushi H."/>
            <person name="Moriya O."/>
            <person name="Mitsuo S."/>
        </authorList>
    </citation>
    <scope>NUCLEOTIDE SEQUENCE</scope>
    <source>
        <strain evidence="8">18CBH55</strain>
    </source>
</reference>
<keyword evidence="10" id="KW-1185">Reference proteome</keyword>
<evidence type="ECO:0000313" key="9">
    <source>
        <dbReference type="Proteomes" id="UP001145094"/>
    </source>
</evidence>
<comment type="subcellular location">
    <subcellularLocation>
        <location evidence="1">Cell membrane</location>
        <topology evidence="1">Multi-pass membrane protein</topology>
    </subcellularLocation>
</comment>
<dbReference type="Pfam" id="PF03631">
    <property type="entry name" value="Virul_fac_BrkB"/>
    <property type="match status" value="1"/>
</dbReference>
<dbReference type="PANTHER" id="PTHR30213">
    <property type="entry name" value="INNER MEMBRANE PROTEIN YHJD"/>
    <property type="match status" value="1"/>
</dbReference>
<reference evidence="8" key="3">
    <citation type="submission" date="2022-11" db="EMBL/GenBank/DDBJ databases">
        <title>Draft genome sequence of Sellimonas catena strain 18CBH55.</title>
        <authorList>
            <person name="Hisatomi A."/>
            <person name="Ohkuma M."/>
            <person name="Sakamoto M."/>
        </authorList>
    </citation>
    <scope>NUCLEOTIDE SEQUENCE</scope>
    <source>
        <strain evidence="8">18CBH55</strain>
    </source>
</reference>
<feature type="transmembrane region" description="Helical" evidence="6">
    <location>
        <begin position="131"/>
        <end position="150"/>
    </location>
</feature>
<evidence type="ECO:0000256" key="3">
    <source>
        <dbReference type="ARBA" id="ARBA00022692"/>
    </source>
</evidence>
<feature type="transmembrane region" description="Helical" evidence="6">
    <location>
        <begin position="21"/>
        <end position="44"/>
    </location>
</feature>
<keyword evidence="3 6" id="KW-0812">Transmembrane</keyword>
<feature type="transmembrane region" description="Helical" evidence="6">
    <location>
        <begin position="211"/>
        <end position="231"/>
    </location>
</feature>
<evidence type="ECO:0000256" key="5">
    <source>
        <dbReference type="ARBA" id="ARBA00023136"/>
    </source>
</evidence>
<keyword evidence="2" id="KW-1003">Cell membrane</keyword>
<evidence type="ECO:0000313" key="7">
    <source>
        <dbReference type="EMBL" id="GLG05367.1"/>
    </source>
</evidence>
<name>A0A9W6CBF9_9FIRM</name>
<dbReference type="Proteomes" id="UP001145094">
    <property type="component" value="Unassembled WGS sequence"/>
</dbReference>
<evidence type="ECO:0000256" key="1">
    <source>
        <dbReference type="ARBA" id="ARBA00004651"/>
    </source>
</evidence>
<accession>A0A9W6CBF9</accession>
<reference evidence="7" key="2">
    <citation type="submission" date="2022-11" db="EMBL/GenBank/DDBJ databases">
        <title>Draft genome sequence of Sellimonas catena strain 12EGH17.</title>
        <authorList>
            <person name="Atsushi H."/>
            <person name="Moriya O."/>
            <person name="Mitsuo S."/>
        </authorList>
    </citation>
    <scope>NUCLEOTIDE SEQUENCE</scope>
    <source>
        <strain evidence="7">12EGH17</strain>
    </source>
</reference>